<name>A0A450T6B2_9GAMM</name>
<organism evidence="1">
    <name type="scientific">Candidatus Kentrum sp. DK</name>
    <dbReference type="NCBI Taxonomy" id="2126562"/>
    <lineage>
        <taxon>Bacteria</taxon>
        <taxon>Pseudomonadati</taxon>
        <taxon>Pseudomonadota</taxon>
        <taxon>Gammaproteobacteria</taxon>
        <taxon>Candidatus Kentrum</taxon>
    </lineage>
</organism>
<dbReference type="Gene3D" id="3.40.50.300">
    <property type="entry name" value="P-loop containing nucleotide triphosphate hydrolases"/>
    <property type="match status" value="1"/>
</dbReference>
<proteinExistence type="predicted"/>
<reference evidence="1" key="1">
    <citation type="submission" date="2019-02" db="EMBL/GenBank/DDBJ databases">
        <authorList>
            <person name="Gruber-Vodicka R. H."/>
            <person name="Seah K. B. B."/>
        </authorList>
    </citation>
    <scope>NUCLEOTIDE SEQUENCE</scope>
    <source>
        <strain evidence="1">BECK_DK161</strain>
    </source>
</reference>
<dbReference type="InterPro" id="IPR027417">
    <property type="entry name" value="P-loop_NTPase"/>
</dbReference>
<gene>
    <name evidence="1" type="ORF">BECKDK2373C_GA0170839_10959</name>
</gene>
<dbReference type="EMBL" id="CAADEY010000095">
    <property type="protein sequence ID" value="VFJ62246.1"/>
    <property type="molecule type" value="Genomic_DNA"/>
</dbReference>
<evidence type="ECO:0000313" key="1">
    <source>
        <dbReference type="EMBL" id="VFJ62246.1"/>
    </source>
</evidence>
<sequence>MIESAIIKDTFSTMRRVHVKKPFYKKKSHYIIVVRNPISRAQSAFNWRYKLVVETKEQEFRFAGEYEVLEKYRSLNNLAEELYCNGEISLDAAKDWLMIHHLKENISFYLSDVLKSMRSDQIFAVLTQECLDSDIERFLGVKNTRKLHEHRSKTDDNKLKLSDAARYNLKQFLIADYEAIIRLSELFSIDEEALKKLLA</sequence>
<accession>A0A450T6B2</accession>
<protein>
    <recommendedName>
        <fullName evidence="2">Sulfotransferase family protein</fullName>
    </recommendedName>
</protein>
<dbReference type="AlphaFoldDB" id="A0A450T6B2"/>
<evidence type="ECO:0008006" key="2">
    <source>
        <dbReference type="Google" id="ProtNLM"/>
    </source>
</evidence>